<dbReference type="Pfam" id="PF00440">
    <property type="entry name" value="TetR_N"/>
    <property type="match status" value="1"/>
</dbReference>
<dbReference type="Gene3D" id="1.10.357.10">
    <property type="entry name" value="Tetracycline Repressor, domain 2"/>
    <property type="match status" value="1"/>
</dbReference>
<gene>
    <name evidence="6" type="ORF">ABVT11_02495</name>
</gene>
<keyword evidence="2 4" id="KW-0238">DNA-binding</keyword>
<name>A0ABV2CLB2_9RHOO</name>
<comment type="caution">
    <text evidence="6">The sequence shown here is derived from an EMBL/GenBank/DDBJ whole genome shotgun (WGS) entry which is preliminary data.</text>
</comment>
<evidence type="ECO:0000256" key="4">
    <source>
        <dbReference type="PROSITE-ProRule" id="PRU00335"/>
    </source>
</evidence>
<evidence type="ECO:0000259" key="5">
    <source>
        <dbReference type="PROSITE" id="PS50977"/>
    </source>
</evidence>
<evidence type="ECO:0000313" key="7">
    <source>
        <dbReference type="Proteomes" id="UP001548590"/>
    </source>
</evidence>
<protein>
    <submittedName>
        <fullName evidence="6">TetR/AcrR family transcriptional regulator</fullName>
    </submittedName>
</protein>
<dbReference type="InterPro" id="IPR009057">
    <property type="entry name" value="Homeodomain-like_sf"/>
</dbReference>
<dbReference type="SUPFAM" id="SSF48498">
    <property type="entry name" value="Tetracyclin repressor-like, C-terminal domain"/>
    <property type="match status" value="1"/>
</dbReference>
<dbReference type="Proteomes" id="UP001548590">
    <property type="component" value="Unassembled WGS sequence"/>
</dbReference>
<evidence type="ECO:0000313" key="6">
    <source>
        <dbReference type="EMBL" id="MET1488681.1"/>
    </source>
</evidence>
<dbReference type="EMBL" id="JBEWLZ010000001">
    <property type="protein sequence ID" value="MET1488681.1"/>
    <property type="molecule type" value="Genomic_DNA"/>
</dbReference>
<proteinExistence type="predicted"/>
<accession>A0ABV2CLB2</accession>
<dbReference type="Gene3D" id="1.10.10.60">
    <property type="entry name" value="Homeodomain-like"/>
    <property type="match status" value="1"/>
</dbReference>
<organism evidence="6 7">
    <name type="scientific">Uliginosibacterium paludis</name>
    <dbReference type="NCBI Taxonomy" id="1615952"/>
    <lineage>
        <taxon>Bacteria</taxon>
        <taxon>Pseudomonadati</taxon>
        <taxon>Pseudomonadota</taxon>
        <taxon>Betaproteobacteria</taxon>
        <taxon>Rhodocyclales</taxon>
        <taxon>Zoogloeaceae</taxon>
        <taxon>Uliginosibacterium</taxon>
    </lineage>
</organism>
<evidence type="ECO:0000256" key="2">
    <source>
        <dbReference type="ARBA" id="ARBA00023125"/>
    </source>
</evidence>
<dbReference type="RefSeq" id="WP_345927011.1">
    <property type="nucleotide sequence ID" value="NZ_JBDIVF010000003.1"/>
</dbReference>
<feature type="domain" description="HTH tetR-type" evidence="5">
    <location>
        <begin position="45"/>
        <end position="105"/>
    </location>
</feature>
<evidence type="ECO:0000256" key="3">
    <source>
        <dbReference type="ARBA" id="ARBA00023163"/>
    </source>
</evidence>
<dbReference type="InterPro" id="IPR001647">
    <property type="entry name" value="HTH_TetR"/>
</dbReference>
<dbReference type="PANTHER" id="PTHR47506">
    <property type="entry name" value="TRANSCRIPTIONAL REGULATORY PROTEIN"/>
    <property type="match status" value="1"/>
</dbReference>
<keyword evidence="7" id="KW-1185">Reference proteome</keyword>
<dbReference type="InterPro" id="IPR036271">
    <property type="entry name" value="Tet_transcr_reg_TetR-rel_C_sf"/>
</dbReference>
<dbReference type="SUPFAM" id="SSF46689">
    <property type="entry name" value="Homeodomain-like"/>
    <property type="match status" value="1"/>
</dbReference>
<reference evidence="6 7" key="1">
    <citation type="submission" date="2024-07" db="EMBL/GenBank/DDBJ databases">
        <title>Uliginosibacterium paludis KCTC:42655.</title>
        <authorList>
            <person name="Kim M.K."/>
        </authorList>
    </citation>
    <scope>NUCLEOTIDE SEQUENCE [LARGE SCALE GENOMIC DNA]</scope>
    <source>
        <strain evidence="6 7">KCTC 42655</strain>
    </source>
</reference>
<dbReference type="PROSITE" id="PS50977">
    <property type="entry name" value="HTH_TETR_2"/>
    <property type="match status" value="1"/>
</dbReference>
<dbReference type="PANTHER" id="PTHR47506:SF7">
    <property type="entry name" value="TRANSCRIPTIONAL REGULATORY PROTEIN"/>
    <property type="match status" value="1"/>
</dbReference>
<sequence>MPMQSAGDLIPGTGRAKRGPAKMCLRLYDDYNMMNVMQSKPSRKQITHDRIVEVASRAIRRAGTNGVGVADLMKEAGLTHGGFYAHFESRDALVVEAMQRAWQDSSGALRDAMARQVEKGETAFGALVQAYLHDSNLDRIDCGCMVAALASEMPRLNESGLAEARRRVSALVELVRSTLPDKADPALAEGLAATLVGALQMARVFGGEPGRSLLARTRQQLLSRFEPVSPD</sequence>
<evidence type="ECO:0000256" key="1">
    <source>
        <dbReference type="ARBA" id="ARBA00023015"/>
    </source>
</evidence>
<feature type="DNA-binding region" description="H-T-H motif" evidence="4">
    <location>
        <begin position="68"/>
        <end position="87"/>
    </location>
</feature>
<keyword evidence="1" id="KW-0805">Transcription regulation</keyword>
<keyword evidence="3" id="KW-0804">Transcription</keyword>